<dbReference type="Gene3D" id="3.50.50.60">
    <property type="entry name" value="FAD/NAD(P)-binding domain"/>
    <property type="match status" value="2"/>
</dbReference>
<dbReference type="NCBIfam" id="TIGR02734">
    <property type="entry name" value="crtI_fam"/>
    <property type="match status" value="1"/>
</dbReference>
<dbReference type="InterPro" id="IPR002937">
    <property type="entry name" value="Amino_oxidase"/>
</dbReference>
<dbReference type="InterPro" id="IPR036188">
    <property type="entry name" value="FAD/NAD-bd_sf"/>
</dbReference>
<keyword evidence="8" id="KW-1185">Reference proteome</keyword>
<reference evidence="7" key="1">
    <citation type="submission" date="2021-12" db="EMBL/GenBank/DDBJ databases">
        <authorList>
            <person name="Rodrigo-Torres L."/>
            <person name="Arahal R. D."/>
            <person name="Lucena T."/>
        </authorList>
    </citation>
    <scope>NUCLEOTIDE SEQUENCE</scope>
    <source>
        <strain evidence="7">CECT 8419</strain>
    </source>
</reference>
<feature type="domain" description="Amine oxidase" evidence="6">
    <location>
        <begin position="10"/>
        <end position="502"/>
    </location>
</feature>
<dbReference type="PANTHER" id="PTHR43734:SF7">
    <property type="entry name" value="4,4'-DIAPONEUROSPORENE OXYGENASE"/>
    <property type="match status" value="1"/>
</dbReference>
<evidence type="ECO:0000256" key="4">
    <source>
        <dbReference type="ARBA" id="ARBA00023002"/>
    </source>
</evidence>
<evidence type="ECO:0000313" key="8">
    <source>
        <dbReference type="Proteomes" id="UP000837803"/>
    </source>
</evidence>
<dbReference type="InterPro" id="IPR014105">
    <property type="entry name" value="Carotenoid/retinoid_OxRdtase"/>
</dbReference>
<dbReference type="InterPro" id="IPR054840">
    <property type="entry name" value="hydcarot_desat_CrtD"/>
</dbReference>
<name>A0ABN8F9X2_9BACT</name>
<proteinExistence type="inferred from homology"/>
<evidence type="ECO:0000256" key="2">
    <source>
        <dbReference type="ARBA" id="ARBA00006046"/>
    </source>
</evidence>
<evidence type="ECO:0000313" key="7">
    <source>
        <dbReference type="EMBL" id="CAH1001273.1"/>
    </source>
</evidence>
<dbReference type="PANTHER" id="PTHR43734">
    <property type="entry name" value="PHYTOENE DESATURASE"/>
    <property type="match status" value="1"/>
</dbReference>
<dbReference type="NCBIfam" id="NF042421">
    <property type="entry name" value="hydcarot_desat_CrtD"/>
    <property type="match status" value="1"/>
</dbReference>
<evidence type="ECO:0000256" key="3">
    <source>
        <dbReference type="ARBA" id="ARBA00022746"/>
    </source>
</evidence>
<comment type="similarity">
    <text evidence="2 5">Belongs to the carotenoid/retinoid oxidoreductase family.</text>
</comment>
<dbReference type="Pfam" id="PF01593">
    <property type="entry name" value="Amino_oxidase"/>
    <property type="match status" value="1"/>
</dbReference>
<organism evidence="7 8">
    <name type="scientific">Neolewinella maritima</name>
    <dbReference type="NCBI Taxonomy" id="1383882"/>
    <lineage>
        <taxon>Bacteria</taxon>
        <taxon>Pseudomonadati</taxon>
        <taxon>Bacteroidota</taxon>
        <taxon>Saprospiria</taxon>
        <taxon>Saprospirales</taxon>
        <taxon>Lewinellaceae</taxon>
        <taxon>Neolewinella</taxon>
    </lineage>
</organism>
<evidence type="ECO:0000256" key="5">
    <source>
        <dbReference type="RuleBase" id="RU362075"/>
    </source>
</evidence>
<comment type="pathway">
    <text evidence="1 5">Carotenoid biosynthesis.</text>
</comment>
<evidence type="ECO:0000259" key="6">
    <source>
        <dbReference type="Pfam" id="PF01593"/>
    </source>
</evidence>
<sequence>MKTAVIGAGIAGLAAAVRLAVAGHTVDVYETNAGPGGKLNQFSLPGGYRFDFGPSLFTMPQYVDELFTLAGEDPRDHFNYTRLPEVCRYWWPDGTRFTAPASTEDLVRQVAQTFDVPEQAMRDFMDTAARKYTLTGRTFLEKSLHKVSTWLDPQVAYAMLKIPGLDLFRSMHDVHEAALGDPRLVQLFDRFATYNGSNPYKAPGLLSMIPHFEHHFGAYLPAGGMYDIARSVHALGERLGVRYHFGTRVEQILLPSPMERGRGRGQAGSRVQGIQVNGEEVAYDTVVCNMDVWLAYDRLLSGAKRPAITLKQQKSSSAVIFYWGIDRSFPELGLHNIFFSKDYAREFASLEGGTLSDDVTVYVNISSKYVPEDAPAGHENWFVMVNAPAHTGHDWDTLVAALRQQIIAMLSAQLAPSADTPDWLARHITAERIVTPPDIESLTGSHQGALYGSSSNGRMAAFLRHPNFSRRIDGLYFLGGSVHPGGGLPLCLLSARIVADLVADANKSATKHAPVGTGSRR</sequence>
<dbReference type="EC" id="1.3.99.27" evidence="7"/>
<comment type="caution">
    <text evidence="7">The sequence shown here is derived from an EMBL/GenBank/DDBJ whole genome shotgun (WGS) entry which is preliminary data.</text>
</comment>
<accession>A0ABN8F9X2</accession>
<dbReference type="SUPFAM" id="SSF51905">
    <property type="entry name" value="FAD/NAD(P)-binding domain"/>
    <property type="match status" value="1"/>
</dbReference>
<dbReference type="GO" id="GO:0016491">
    <property type="term" value="F:oxidoreductase activity"/>
    <property type="evidence" value="ECO:0007669"/>
    <property type="project" value="UniProtKB-KW"/>
</dbReference>
<evidence type="ECO:0000256" key="1">
    <source>
        <dbReference type="ARBA" id="ARBA00004829"/>
    </source>
</evidence>
<dbReference type="Proteomes" id="UP000837803">
    <property type="component" value="Unassembled WGS sequence"/>
</dbReference>
<gene>
    <name evidence="7" type="primary">crtD</name>
    <name evidence="7" type="ORF">LEM8419_02173</name>
</gene>
<protein>
    <submittedName>
        <fullName evidence="7">1-hydroxycarotenoid 3,4-desaturase</fullName>
        <ecNumber evidence="7">1.3.99.27</ecNumber>
    </submittedName>
</protein>
<dbReference type="RefSeq" id="WP_238751120.1">
    <property type="nucleotide sequence ID" value="NZ_CAKLPZ010000002.1"/>
</dbReference>
<dbReference type="EMBL" id="CAKLPZ010000002">
    <property type="protein sequence ID" value="CAH1001273.1"/>
    <property type="molecule type" value="Genomic_DNA"/>
</dbReference>
<keyword evidence="3 5" id="KW-0125">Carotenoid biosynthesis</keyword>
<keyword evidence="4 5" id="KW-0560">Oxidoreductase</keyword>